<gene>
    <name evidence="7" type="ORF">B8W72_24485</name>
</gene>
<evidence type="ECO:0000313" key="8">
    <source>
        <dbReference type="Proteomes" id="UP000196082"/>
    </source>
</evidence>
<dbReference type="InterPro" id="IPR013324">
    <property type="entry name" value="RNA_pol_sigma_r3/r4-like"/>
</dbReference>
<dbReference type="Gene3D" id="1.10.1740.10">
    <property type="match status" value="1"/>
</dbReference>
<evidence type="ECO:0000256" key="1">
    <source>
        <dbReference type="ARBA" id="ARBA00010641"/>
    </source>
</evidence>
<dbReference type="PANTHER" id="PTHR43133">
    <property type="entry name" value="RNA POLYMERASE ECF-TYPE SIGMA FACTO"/>
    <property type="match status" value="1"/>
</dbReference>
<evidence type="ECO:0000256" key="3">
    <source>
        <dbReference type="ARBA" id="ARBA00023082"/>
    </source>
</evidence>
<dbReference type="InterPro" id="IPR007627">
    <property type="entry name" value="RNA_pol_sigma70_r2"/>
</dbReference>
<reference evidence="7 8" key="1">
    <citation type="submission" date="2017-05" db="EMBL/GenBank/DDBJ databases">
        <title>Whole genome sequence of Pseudomonas putida isolate 1312 commercialized as a biostimulant.</title>
        <authorList>
            <person name="Crovadore J."/>
            <person name="Blanc P."/>
            <person name="Chablais R."/>
            <person name="Cochard B."/>
            <person name="Grizard D."/>
            <person name="Lefort F."/>
        </authorList>
    </citation>
    <scope>NUCLEOTIDE SEQUENCE [LARGE SCALE GENOMIC DNA]</scope>
    <source>
        <strain evidence="7 8">1312</strain>
    </source>
</reference>
<comment type="caution">
    <text evidence="7">The sequence shown here is derived from an EMBL/GenBank/DDBJ whole genome shotgun (WGS) entry which is preliminary data.</text>
</comment>
<feature type="domain" description="RNA polymerase sigma factor 70 region 4 type 2" evidence="6">
    <location>
        <begin position="114"/>
        <end position="166"/>
    </location>
</feature>
<evidence type="ECO:0000259" key="6">
    <source>
        <dbReference type="Pfam" id="PF08281"/>
    </source>
</evidence>
<dbReference type="InterPro" id="IPR036388">
    <property type="entry name" value="WH-like_DNA-bd_sf"/>
</dbReference>
<evidence type="ECO:0000256" key="2">
    <source>
        <dbReference type="ARBA" id="ARBA00023015"/>
    </source>
</evidence>
<dbReference type="GO" id="GO:0016987">
    <property type="term" value="F:sigma factor activity"/>
    <property type="evidence" value="ECO:0007669"/>
    <property type="project" value="UniProtKB-KW"/>
</dbReference>
<dbReference type="SUPFAM" id="SSF88946">
    <property type="entry name" value="Sigma2 domain of RNA polymerase sigma factors"/>
    <property type="match status" value="1"/>
</dbReference>
<dbReference type="InterPro" id="IPR014284">
    <property type="entry name" value="RNA_pol_sigma-70_dom"/>
</dbReference>
<proteinExistence type="inferred from homology"/>
<dbReference type="AlphaFoldDB" id="A0A1Y3KTQ9"/>
<name>A0A1Y3KTQ9_PSEPU</name>
<dbReference type="GO" id="GO:0003677">
    <property type="term" value="F:DNA binding"/>
    <property type="evidence" value="ECO:0007669"/>
    <property type="project" value="InterPro"/>
</dbReference>
<dbReference type="NCBIfam" id="TIGR02937">
    <property type="entry name" value="sigma70-ECF"/>
    <property type="match status" value="1"/>
</dbReference>
<keyword evidence="2" id="KW-0805">Transcription regulation</keyword>
<dbReference type="InterPro" id="IPR039425">
    <property type="entry name" value="RNA_pol_sigma-70-like"/>
</dbReference>
<dbReference type="Pfam" id="PF04542">
    <property type="entry name" value="Sigma70_r2"/>
    <property type="match status" value="1"/>
</dbReference>
<dbReference type="Gene3D" id="1.10.10.10">
    <property type="entry name" value="Winged helix-like DNA-binding domain superfamily/Winged helix DNA-binding domain"/>
    <property type="match status" value="1"/>
</dbReference>
<dbReference type="InterPro" id="IPR013249">
    <property type="entry name" value="RNA_pol_sigma70_r4_t2"/>
</dbReference>
<dbReference type="Proteomes" id="UP000196082">
    <property type="component" value="Unassembled WGS sequence"/>
</dbReference>
<dbReference type="InterPro" id="IPR013325">
    <property type="entry name" value="RNA_pol_sigma_r2"/>
</dbReference>
<sequence length="178" mass="20443">MNAPSSPPAPGFELEQLYRSHHGWIRQWLQRKLGNAHDAAELAQDVFVRLLTKPRAFNDHEHARAYLGRMSRNACVDFWRRRRVEQAYLEVLAAQPEQLAPSLEHQAVILETLGQLQAMFERMPKRVAEAFSMAQLQGMKQREIAEQLGVSERTVNSYLAQAMYQCLLLEAELDDSLV</sequence>
<dbReference type="EMBL" id="NFSB01000087">
    <property type="protein sequence ID" value="OUM26383.1"/>
    <property type="molecule type" value="Genomic_DNA"/>
</dbReference>
<dbReference type="GO" id="GO:0006352">
    <property type="term" value="P:DNA-templated transcription initiation"/>
    <property type="evidence" value="ECO:0007669"/>
    <property type="project" value="InterPro"/>
</dbReference>
<dbReference type="RefSeq" id="WP_086978243.1">
    <property type="nucleotide sequence ID" value="NZ_NFSB01000087.1"/>
</dbReference>
<dbReference type="SUPFAM" id="SSF88659">
    <property type="entry name" value="Sigma3 and sigma4 domains of RNA polymerase sigma factors"/>
    <property type="match status" value="1"/>
</dbReference>
<protein>
    <submittedName>
        <fullName evidence="7">RNA polymerase subunit sigma-24</fullName>
    </submittedName>
</protein>
<evidence type="ECO:0000313" key="7">
    <source>
        <dbReference type="EMBL" id="OUM26383.1"/>
    </source>
</evidence>
<evidence type="ECO:0000256" key="4">
    <source>
        <dbReference type="ARBA" id="ARBA00023163"/>
    </source>
</evidence>
<keyword evidence="3" id="KW-0731">Sigma factor</keyword>
<dbReference type="PANTHER" id="PTHR43133:SF63">
    <property type="entry name" value="RNA POLYMERASE SIGMA FACTOR FECI-RELATED"/>
    <property type="match status" value="1"/>
</dbReference>
<accession>A0A1Y3KTQ9</accession>
<feature type="domain" description="RNA polymerase sigma-70 region 2" evidence="5">
    <location>
        <begin position="17"/>
        <end position="83"/>
    </location>
</feature>
<evidence type="ECO:0000259" key="5">
    <source>
        <dbReference type="Pfam" id="PF04542"/>
    </source>
</evidence>
<dbReference type="Pfam" id="PF08281">
    <property type="entry name" value="Sigma70_r4_2"/>
    <property type="match status" value="1"/>
</dbReference>
<organism evidence="7 8">
    <name type="scientific">Pseudomonas putida</name>
    <name type="common">Arthrobacter siderocapsulatus</name>
    <dbReference type="NCBI Taxonomy" id="303"/>
    <lineage>
        <taxon>Bacteria</taxon>
        <taxon>Pseudomonadati</taxon>
        <taxon>Pseudomonadota</taxon>
        <taxon>Gammaproteobacteria</taxon>
        <taxon>Pseudomonadales</taxon>
        <taxon>Pseudomonadaceae</taxon>
        <taxon>Pseudomonas</taxon>
    </lineage>
</organism>
<keyword evidence="4" id="KW-0804">Transcription</keyword>
<comment type="similarity">
    <text evidence="1">Belongs to the sigma-70 factor family. ECF subfamily.</text>
</comment>